<comment type="subcellular location">
    <subcellularLocation>
        <location evidence="1">Nucleus</location>
    </subcellularLocation>
</comment>
<keyword evidence="6" id="KW-0804">Transcription</keyword>
<dbReference type="RefSeq" id="XP_018230118.1">
    <property type="nucleotide sequence ID" value="XM_018373464.1"/>
</dbReference>
<evidence type="ECO:0000256" key="3">
    <source>
        <dbReference type="ARBA" id="ARBA00021453"/>
    </source>
</evidence>
<dbReference type="GeneID" id="28939719"/>
<dbReference type="FunFam" id="1.10.10.10:FF:000035">
    <property type="entry name" value="General transcription factor IIF subunit 2"/>
    <property type="match status" value="1"/>
</dbReference>
<evidence type="ECO:0000256" key="8">
    <source>
        <dbReference type="ARBA" id="ARBA00081473"/>
    </source>
</evidence>
<keyword evidence="13" id="KW-1185">Reference proteome</keyword>
<evidence type="ECO:0000256" key="6">
    <source>
        <dbReference type="ARBA" id="ARBA00023163"/>
    </source>
</evidence>
<keyword evidence="4" id="KW-0805">Transcription regulation</keyword>
<dbReference type="GO" id="GO:0005674">
    <property type="term" value="C:transcription factor TFIIF complex"/>
    <property type="evidence" value="ECO:0007669"/>
    <property type="project" value="InterPro"/>
</dbReference>
<dbReference type="VEuPathDB" id="FungiDB:T551_01201"/>
<dbReference type="InterPro" id="IPR036388">
    <property type="entry name" value="WH-like_DNA-bd_sf"/>
</dbReference>
<evidence type="ECO:0000256" key="5">
    <source>
        <dbReference type="ARBA" id="ARBA00023125"/>
    </source>
</evidence>
<keyword evidence="7" id="KW-0539">Nucleus</keyword>
<evidence type="ECO:0000313" key="13">
    <source>
        <dbReference type="Proteomes" id="UP000053447"/>
    </source>
</evidence>
<dbReference type="InterPro" id="IPR036390">
    <property type="entry name" value="WH_DNA-bd_sf"/>
</dbReference>
<comment type="caution">
    <text evidence="12">The sequence shown here is derived from an EMBL/GenBank/DDBJ whole genome shotgun (WGS) entry which is preliminary data.</text>
</comment>
<dbReference type="EMBL" id="LFWA01000005">
    <property type="protein sequence ID" value="KTW31128.1"/>
    <property type="molecule type" value="Genomic_DNA"/>
</dbReference>
<dbReference type="PANTHER" id="PTHR10445:SF0">
    <property type="entry name" value="GENERAL TRANSCRIPTION FACTOR IIF SUBUNIT 2"/>
    <property type="match status" value="1"/>
</dbReference>
<dbReference type="Gene3D" id="1.10.10.10">
    <property type="entry name" value="Winged helix-like DNA-binding domain superfamily/Winged helix DNA-binding domain"/>
    <property type="match status" value="1"/>
</dbReference>
<dbReference type="AlphaFoldDB" id="A0A0W4ZRX4"/>
<dbReference type="Pfam" id="PF17683">
    <property type="entry name" value="TFIIF_beta_N"/>
    <property type="match status" value="1"/>
</dbReference>
<evidence type="ECO:0000256" key="2">
    <source>
        <dbReference type="ARBA" id="ARBA00009543"/>
    </source>
</evidence>
<protein>
    <recommendedName>
        <fullName evidence="3">Transcription initiation factor IIF subunit beta</fullName>
    </recommendedName>
    <alternativeName>
        <fullName evidence="9">TFIIF medium subunit</fullName>
    </alternativeName>
    <alternativeName>
        <fullName evidence="8">TFIIF-beta</fullName>
    </alternativeName>
</protein>
<evidence type="ECO:0000259" key="11">
    <source>
        <dbReference type="Pfam" id="PF17683"/>
    </source>
</evidence>
<dbReference type="InterPro" id="IPR040504">
    <property type="entry name" value="TFIIF_beta_N"/>
</dbReference>
<dbReference type="InterPro" id="IPR003196">
    <property type="entry name" value="TFIIF_beta"/>
</dbReference>
<name>A0A0W4ZRX4_PNEJ7</name>
<evidence type="ECO:0000256" key="9">
    <source>
        <dbReference type="ARBA" id="ARBA00081863"/>
    </source>
</evidence>
<gene>
    <name evidence="12" type="ORF">T551_01201</name>
</gene>
<evidence type="ECO:0000256" key="7">
    <source>
        <dbReference type="ARBA" id="ARBA00023242"/>
    </source>
</evidence>
<dbReference type="Pfam" id="PF02270">
    <property type="entry name" value="TFIIF_beta"/>
    <property type="match status" value="1"/>
</dbReference>
<dbReference type="SUPFAM" id="SSF50916">
    <property type="entry name" value="Rap30/74 interaction domains"/>
    <property type="match status" value="1"/>
</dbReference>
<dbReference type="PANTHER" id="PTHR10445">
    <property type="entry name" value="GENERAL TRANSCRIPTION FACTOR IIF SUBUNIT 2"/>
    <property type="match status" value="1"/>
</dbReference>
<keyword evidence="5" id="KW-0238">DNA-binding</keyword>
<dbReference type="InterPro" id="IPR040450">
    <property type="entry name" value="TFIIF_beta_HTH"/>
</dbReference>
<evidence type="ECO:0000313" key="12">
    <source>
        <dbReference type="EMBL" id="KTW31128.1"/>
    </source>
</evidence>
<dbReference type="GO" id="GO:0006367">
    <property type="term" value="P:transcription initiation at RNA polymerase II promoter"/>
    <property type="evidence" value="ECO:0007669"/>
    <property type="project" value="EnsemblFungi"/>
</dbReference>
<dbReference type="GO" id="GO:0003677">
    <property type="term" value="F:DNA binding"/>
    <property type="evidence" value="ECO:0007669"/>
    <property type="project" value="UniProtKB-KW"/>
</dbReference>
<organism evidence="12 13">
    <name type="scientific">Pneumocystis jirovecii (strain RU7)</name>
    <name type="common">Human pneumocystis pneumonia agent</name>
    <dbReference type="NCBI Taxonomy" id="1408657"/>
    <lineage>
        <taxon>Eukaryota</taxon>
        <taxon>Fungi</taxon>
        <taxon>Dikarya</taxon>
        <taxon>Ascomycota</taxon>
        <taxon>Taphrinomycotina</taxon>
        <taxon>Pneumocystomycetes</taxon>
        <taxon>Pneumocystaceae</taxon>
        <taxon>Pneumocystis</taxon>
    </lineage>
</organism>
<proteinExistence type="inferred from homology"/>
<reference evidence="13" key="1">
    <citation type="journal article" date="2016" name="Nat. Commun.">
        <title>Genome analysis of three Pneumocystis species reveals adaptation mechanisms to life exclusively in mammalian hosts.</title>
        <authorList>
            <person name="Ma L."/>
            <person name="Chen Z."/>
            <person name="Huang D.W."/>
            <person name="Kutty G."/>
            <person name="Ishihara M."/>
            <person name="Wang H."/>
            <person name="Abouelleil A."/>
            <person name="Bishop L."/>
            <person name="Davey E."/>
            <person name="Deng R."/>
            <person name="Deng X."/>
            <person name="Fan L."/>
            <person name="Fantoni G."/>
            <person name="Fitzgerald M."/>
            <person name="Gogineni E."/>
            <person name="Goldberg J.M."/>
            <person name="Handley G."/>
            <person name="Hu X."/>
            <person name="Huber C."/>
            <person name="Jiao X."/>
            <person name="Jones K."/>
            <person name="Levin J.Z."/>
            <person name="Liu Y."/>
            <person name="Macdonald P."/>
            <person name="Melnikov A."/>
            <person name="Raley C."/>
            <person name="Sassi M."/>
            <person name="Sherman B.T."/>
            <person name="Song X."/>
            <person name="Sykes S."/>
            <person name="Tran B."/>
            <person name="Walsh L."/>
            <person name="Xia Y."/>
            <person name="Yang J."/>
            <person name="Young S."/>
            <person name="Zeng Q."/>
            <person name="Zheng X."/>
            <person name="Stephens R."/>
            <person name="Nusbaum C."/>
            <person name="Birren B.W."/>
            <person name="Azadi P."/>
            <person name="Lempicki R.A."/>
            <person name="Cuomo C.A."/>
            <person name="Kovacs J.A."/>
        </authorList>
    </citation>
    <scope>NUCLEOTIDE SEQUENCE [LARGE SCALE GENOMIC DNA]</scope>
    <source>
        <strain evidence="13">RU7</strain>
    </source>
</reference>
<dbReference type="Proteomes" id="UP000053447">
    <property type="component" value="Unassembled WGS sequence"/>
</dbReference>
<dbReference type="InterPro" id="IPR011039">
    <property type="entry name" value="TFIIF_interaction"/>
</dbReference>
<feature type="domain" description="TFIIF beta subunit N-terminal" evidence="11">
    <location>
        <begin position="41"/>
        <end position="162"/>
    </location>
</feature>
<dbReference type="SUPFAM" id="SSF46785">
    <property type="entry name" value="Winged helix' DNA-binding domain"/>
    <property type="match status" value="1"/>
</dbReference>
<dbReference type="GO" id="GO:0016251">
    <property type="term" value="F:RNA polymerase II general transcription initiation factor activity"/>
    <property type="evidence" value="ECO:0007669"/>
    <property type="project" value="EnsemblFungi"/>
</dbReference>
<dbReference type="STRING" id="1408657.A0A0W4ZRX4"/>
<feature type="domain" description="TFIIF beta subunit HTH" evidence="10">
    <location>
        <begin position="229"/>
        <end position="292"/>
    </location>
</feature>
<dbReference type="OrthoDB" id="26094at2759"/>
<evidence type="ECO:0000259" key="10">
    <source>
        <dbReference type="Pfam" id="PF02270"/>
    </source>
</evidence>
<accession>A0A0W4ZRX4</accession>
<evidence type="ECO:0000256" key="1">
    <source>
        <dbReference type="ARBA" id="ARBA00004123"/>
    </source>
</evidence>
<sequence length="342" mass="39270">MNNENNIVVKKEIGLTDENINVSYEDYEDDAGDLDMSKIRSKVWLVKVPKFLLDRWELVKDDGVDLGIIRIQNGKSDNIKLIIPDVESNKDLPLEYNVFVMNRHTRNAYVFAEREEKSMQNFSDATLFRETCRKGGSSPCKPSQKHIALVGTIAHECNISPIINEQYRKVMQARSKAASQPKRKIQMLSNHSSLTRNFMTLGMPETNAGRFSSFIKNTRKSASDQKASRLPRNELLDILFKCFDDYDYYSMKTLKEITKQPETYLKEVLESIAVLLKKGPYIMKWTLKTEYKNRNNLSANERKQLNASTSAAALHNAYPNHEGFKINKGEMGNDDKMIDSTF</sequence>
<dbReference type="CDD" id="cd07980">
    <property type="entry name" value="TFIIF_beta"/>
    <property type="match status" value="1"/>
</dbReference>
<evidence type="ECO:0000256" key="4">
    <source>
        <dbReference type="ARBA" id="ARBA00023015"/>
    </source>
</evidence>
<comment type="similarity">
    <text evidence="2">Belongs to the TFIIF beta subunit family.</text>
</comment>